<sequence length="67" mass="7424">MGALNPEEPFSGVTVPVHIKYSQNRIDTIVKSSRRLYTKKWKEIKATSLIGVSKPNVISTDINGIVP</sequence>
<reference evidence="1 2" key="1">
    <citation type="journal article" date="2016" name="Nat. Commun.">
        <title>Thousands of microbial genomes shed light on interconnected biogeochemical processes in an aquifer system.</title>
        <authorList>
            <person name="Anantharaman K."/>
            <person name="Brown C.T."/>
            <person name="Hug L.A."/>
            <person name="Sharon I."/>
            <person name="Castelle C.J."/>
            <person name="Probst A.J."/>
            <person name="Thomas B.C."/>
            <person name="Singh A."/>
            <person name="Wilkins M.J."/>
            <person name="Karaoz U."/>
            <person name="Brodie E.L."/>
            <person name="Williams K.H."/>
            <person name="Hubbard S.S."/>
            <person name="Banfield J.F."/>
        </authorList>
    </citation>
    <scope>NUCLEOTIDE SEQUENCE [LARGE SCALE GENOMIC DNA]</scope>
</reference>
<comment type="caution">
    <text evidence="1">The sequence shown here is derived from an EMBL/GenBank/DDBJ whole genome shotgun (WGS) entry which is preliminary data.</text>
</comment>
<evidence type="ECO:0000313" key="1">
    <source>
        <dbReference type="EMBL" id="OGC48753.1"/>
    </source>
</evidence>
<dbReference type="Proteomes" id="UP000177371">
    <property type="component" value="Unassembled WGS sequence"/>
</dbReference>
<dbReference type="EMBL" id="MEUT01000062">
    <property type="protein sequence ID" value="OGC48753.1"/>
    <property type="molecule type" value="Genomic_DNA"/>
</dbReference>
<accession>A0A1F4UX24</accession>
<evidence type="ECO:0000313" key="2">
    <source>
        <dbReference type="Proteomes" id="UP000177371"/>
    </source>
</evidence>
<dbReference type="AlphaFoldDB" id="A0A1F4UX24"/>
<organism evidence="1 2">
    <name type="scientific">candidate division WWE3 bacterium RBG_16_37_10</name>
    <dbReference type="NCBI Taxonomy" id="1802610"/>
    <lineage>
        <taxon>Bacteria</taxon>
        <taxon>Katanobacteria</taxon>
    </lineage>
</organism>
<name>A0A1F4UX24_UNCKA</name>
<proteinExistence type="predicted"/>
<gene>
    <name evidence="1" type="ORF">A2W32_01245</name>
</gene>
<protein>
    <submittedName>
        <fullName evidence="1">Uncharacterized protein</fullName>
    </submittedName>
</protein>